<dbReference type="InterPro" id="IPR001611">
    <property type="entry name" value="Leu-rich_rpt"/>
</dbReference>
<evidence type="ECO:0000256" key="6">
    <source>
        <dbReference type="ARBA" id="ARBA00022989"/>
    </source>
</evidence>
<dbReference type="Proteomes" id="UP000325315">
    <property type="component" value="Unassembled WGS sequence"/>
</dbReference>
<keyword evidence="2" id="KW-0433">Leucine-rich repeat</keyword>
<proteinExistence type="predicted"/>
<keyword evidence="7 9" id="KW-0472">Membrane</keyword>
<keyword evidence="5" id="KW-0677">Repeat</keyword>
<dbReference type="SUPFAM" id="SSF52058">
    <property type="entry name" value="L domain-like"/>
    <property type="match status" value="1"/>
</dbReference>
<dbReference type="GO" id="GO:0005524">
    <property type="term" value="F:ATP binding"/>
    <property type="evidence" value="ECO:0007669"/>
    <property type="project" value="InterPro"/>
</dbReference>
<evidence type="ECO:0000313" key="12">
    <source>
        <dbReference type="EMBL" id="KAA3471609.1"/>
    </source>
</evidence>
<reference evidence="13" key="1">
    <citation type="journal article" date="2019" name="Plant Biotechnol. J.">
        <title>Genome sequencing of the Australian wild diploid species Gossypium australe highlights disease resistance and delayed gland morphogenesis.</title>
        <authorList>
            <person name="Cai Y."/>
            <person name="Cai X."/>
            <person name="Wang Q."/>
            <person name="Wang P."/>
            <person name="Zhang Y."/>
            <person name="Cai C."/>
            <person name="Xu Y."/>
            <person name="Wang K."/>
            <person name="Zhou Z."/>
            <person name="Wang C."/>
            <person name="Geng S."/>
            <person name="Li B."/>
            <person name="Dong Q."/>
            <person name="Hou Y."/>
            <person name="Wang H."/>
            <person name="Ai P."/>
            <person name="Liu Z."/>
            <person name="Yi F."/>
            <person name="Sun M."/>
            <person name="An G."/>
            <person name="Cheng J."/>
            <person name="Zhang Y."/>
            <person name="Shi Q."/>
            <person name="Xie Y."/>
            <person name="Shi X."/>
            <person name="Chang Y."/>
            <person name="Huang F."/>
            <person name="Chen Y."/>
            <person name="Hong S."/>
            <person name="Mi L."/>
            <person name="Sun Q."/>
            <person name="Zhang L."/>
            <person name="Zhou B."/>
            <person name="Peng R."/>
            <person name="Zhang X."/>
            <person name="Liu F."/>
        </authorList>
    </citation>
    <scope>NUCLEOTIDE SEQUENCE [LARGE SCALE GENOMIC DNA]</scope>
    <source>
        <strain evidence="13">cv. PA1801</strain>
    </source>
</reference>
<sequence>MATFHLRVIFLISMFFTSSYSLSDSESLLKFKASLFNASKLDSWRNNPKPPCDGNRANWVGVLCKKDTILGLKLEKMGLSGTIDVDSLSGFSKLRTLSFMNNNFNGSLPDFNKLSGLRSLYLSNNQFSGDLPKNAFESLARLKKLYLSKNKFTGEIPSSIANLRKVIEIKLDGNKFSGKIPDFKQHNFTLNLSNNALEGSIPASLSKMDPTIFSGNKGLRGAPLKTCDSPPSPPSPPSPSPPTTQSSAPSPAPSPAPPKTPSIWLPTILFLVVTSIIFAILTLLLICCRSRVEPPHTIEAPPPTSGASQKNDVELSFLRDDRERFDLAELLKSTADVLGSGSFGSSHKAALSVGSSMVVKRHKKMNNVGKEEFIKHMENLGWLRHENVLPLVAYCHQTLRKAPLDWPTRLNIVKGVTKGLEYLYNELPALISPHGHLKSSNVLLNESLQPLLTDYSLIPLINPESAQELIVAYKSPEYIKHGRITKKTDVWCLGVLILEILTGKFPANFLQKGKGTEEQDLAVWVTSIVGDYENNNPEIMLKIEEVLDKDMGAVNNGDKEMMVELLKIGLNCCESDLEKRLDLKDVLESIDGLMKGKKAHGIDDDVSSHATND</sequence>
<dbReference type="PANTHER" id="PTHR48007:SF64">
    <property type="entry name" value="POLLEN RECEPTOR-LIKE KINASE 1"/>
    <property type="match status" value="1"/>
</dbReference>
<accession>A0A5B6VQH5</accession>
<dbReference type="Gene3D" id="1.10.510.10">
    <property type="entry name" value="Transferase(Phosphotransferase) domain 1"/>
    <property type="match status" value="2"/>
</dbReference>
<dbReference type="InterPro" id="IPR013210">
    <property type="entry name" value="LRR_N_plant-typ"/>
</dbReference>
<dbReference type="PROSITE" id="PS50011">
    <property type="entry name" value="PROTEIN_KINASE_DOM"/>
    <property type="match status" value="1"/>
</dbReference>
<dbReference type="Gene3D" id="3.80.10.10">
    <property type="entry name" value="Ribonuclease Inhibitor"/>
    <property type="match status" value="2"/>
</dbReference>
<evidence type="ECO:0000256" key="1">
    <source>
        <dbReference type="ARBA" id="ARBA00004370"/>
    </source>
</evidence>
<comment type="subcellular location">
    <subcellularLocation>
        <location evidence="1">Membrane</location>
    </subcellularLocation>
</comment>
<keyword evidence="12" id="KW-0675">Receptor</keyword>
<evidence type="ECO:0000313" key="13">
    <source>
        <dbReference type="Proteomes" id="UP000325315"/>
    </source>
</evidence>
<keyword evidence="4 10" id="KW-0732">Signal</keyword>
<evidence type="ECO:0000256" key="4">
    <source>
        <dbReference type="ARBA" id="ARBA00022729"/>
    </source>
</evidence>
<protein>
    <submittedName>
        <fullName evidence="12">Pollen receptor-like kinase 1</fullName>
    </submittedName>
</protein>
<dbReference type="FunFam" id="3.80.10.10:FF:000400">
    <property type="entry name" value="Nuclear pore complex protein NUP107"/>
    <property type="match status" value="1"/>
</dbReference>
<dbReference type="GO" id="GO:0004672">
    <property type="term" value="F:protein kinase activity"/>
    <property type="evidence" value="ECO:0007669"/>
    <property type="project" value="InterPro"/>
</dbReference>
<keyword evidence="13" id="KW-1185">Reference proteome</keyword>
<evidence type="ECO:0000256" key="10">
    <source>
        <dbReference type="SAM" id="SignalP"/>
    </source>
</evidence>
<dbReference type="AlphaFoldDB" id="A0A5B6VQH5"/>
<feature type="signal peptide" evidence="10">
    <location>
        <begin position="1"/>
        <end position="21"/>
    </location>
</feature>
<keyword evidence="12" id="KW-0418">Kinase</keyword>
<name>A0A5B6VQH5_9ROSI</name>
<comment type="caution">
    <text evidence="12">The sequence shown here is derived from an EMBL/GenBank/DDBJ whole genome shotgun (WGS) entry which is preliminary data.</text>
</comment>
<dbReference type="InterPro" id="IPR011009">
    <property type="entry name" value="Kinase-like_dom_sf"/>
</dbReference>
<keyword evidence="6 9" id="KW-1133">Transmembrane helix</keyword>
<dbReference type="Pfam" id="PF00560">
    <property type="entry name" value="LRR_1"/>
    <property type="match status" value="1"/>
</dbReference>
<dbReference type="InterPro" id="IPR032675">
    <property type="entry name" value="LRR_dom_sf"/>
</dbReference>
<evidence type="ECO:0000259" key="11">
    <source>
        <dbReference type="PROSITE" id="PS50011"/>
    </source>
</evidence>
<dbReference type="EMBL" id="SMMG02000006">
    <property type="protein sequence ID" value="KAA3471609.1"/>
    <property type="molecule type" value="Genomic_DNA"/>
</dbReference>
<keyword evidence="3 9" id="KW-0812">Transmembrane</keyword>
<dbReference type="Pfam" id="PF00069">
    <property type="entry name" value="Pkinase"/>
    <property type="match status" value="1"/>
</dbReference>
<dbReference type="SUPFAM" id="SSF56112">
    <property type="entry name" value="Protein kinase-like (PK-like)"/>
    <property type="match status" value="1"/>
</dbReference>
<dbReference type="PANTHER" id="PTHR48007">
    <property type="entry name" value="LEUCINE-RICH REPEAT RECEPTOR-LIKE PROTEIN KINASE PXC1"/>
    <property type="match status" value="1"/>
</dbReference>
<feature type="compositionally biased region" description="Pro residues" evidence="8">
    <location>
        <begin position="230"/>
        <end position="242"/>
    </location>
</feature>
<gene>
    <name evidence="12" type="ORF">EPI10_017212</name>
</gene>
<dbReference type="GO" id="GO:0016020">
    <property type="term" value="C:membrane"/>
    <property type="evidence" value="ECO:0007669"/>
    <property type="project" value="UniProtKB-SubCell"/>
</dbReference>
<keyword evidence="12" id="KW-0808">Transferase</keyword>
<evidence type="ECO:0000256" key="8">
    <source>
        <dbReference type="SAM" id="MobiDB-lite"/>
    </source>
</evidence>
<evidence type="ECO:0000256" key="2">
    <source>
        <dbReference type="ARBA" id="ARBA00022614"/>
    </source>
</evidence>
<feature type="domain" description="Protein kinase" evidence="11">
    <location>
        <begin position="332"/>
        <end position="594"/>
    </location>
</feature>
<organism evidence="12 13">
    <name type="scientific">Gossypium australe</name>
    <dbReference type="NCBI Taxonomy" id="47621"/>
    <lineage>
        <taxon>Eukaryota</taxon>
        <taxon>Viridiplantae</taxon>
        <taxon>Streptophyta</taxon>
        <taxon>Embryophyta</taxon>
        <taxon>Tracheophyta</taxon>
        <taxon>Spermatophyta</taxon>
        <taxon>Magnoliopsida</taxon>
        <taxon>eudicotyledons</taxon>
        <taxon>Gunneridae</taxon>
        <taxon>Pentapetalae</taxon>
        <taxon>rosids</taxon>
        <taxon>malvids</taxon>
        <taxon>Malvales</taxon>
        <taxon>Malvaceae</taxon>
        <taxon>Malvoideae</taxon>
        <taxon>Gossypium</taxon>
    </lineage>
</organism>
<evidence type="ECO:0000256" key="5">
    <source>
        <dbReference type="ARBA" id="ARBA00022737"/>
    </source>
</evidence>
<dbReference type="InterPro" id="IPR000719">
    <property type="entry name" value="Prot_kinase_dom"/>
</dbReference>
<evidence type="ECO:0000256" key="3">
    <source>
        <dbReference type="ARBA" id="ARBA00022692"/>
    </source>
</evidence>
<dbReference type="Pfam" id="PF13855">
    <property type="entry name" value="LRR_8"/>
    <property type="match status" value="1"/>
</dbReference>
<dbReference type="InterPro" id="IPR046959">
    <property type="entry name" value="PRK1-6/SRF4-like"/>
</dbReference>
<feature type="region of interest" description="Disordered" evidence="8">
    <location>
        <begin position="219"/>
        <end position="258"/>
    </location>
</feature>
<dbReference type="OrthoDB" id="418615at2759"/>
<evidence type="ECO:0000256" key="9">
    <source>
        <dbReference type="SAM" id="Phobius"/>
    </source>
</evidence>
<feature type="chain" id="PRO_5022877335" evidence="10">
    <location>
        <begin position="22"/>
        <end position="613"/>
    </location>
</feature>
<dbReference type="Pfam" id="PF08263">
    <property type="entry name" value="LRRNT_2"/>
    <property type="match status" value="1"/>
</dbReference>
<feature type="transmembrane region" description="Helical" evidence="9">
    <location>
        <begin position="263"/>
        <end position="286"/>
    </location>
</feature>
<evidence type="ECO:0000256" key="7">
    <source>
        <dbReference type="ARBA" id="ARBA00023136"/>
    </source>
</evidence>